<evidence type="ECO:0000313" key="1">
    <source>
        <dbReference type="EMBL" id="TNN44131.1"/>
    </source>
</evidence>
<keyword evidence="2" id="KW-1185">Reference proteome</keyword>
<gene>
    <name evidence="1" type="ORF">EYF80_045682</name>
</gene>
<dbReference type="Pfam" id="PF21030">
    <property type="entry name" value="WDR93"/>
    <property type="match status" value="1"/>
</dbReference>
<sequence length="78" mass="8317">MSMYTREASTNCLACSEDGRYLGLGHALGLSVWSASSLLCAAEWKQDALEVTSIQMTAMDQSAYMLGAVDDMGLSSTN</sequence>
<comment type="caution">
    <text evidence="1">The sequence shown here is derived from an EMBL/GenBank/DDBJ whole genome shotgun (WGS) entry which is preliminary data.</text>
</comment>
<dbReference type="AlphaFoldDB" id="A0A4Z2FSZ5"/>
<dbReference type="EMBL" id="SRLO01000922">
    <property type="protein sequence ID" value="TNN44131.1"/>
    <property type="molecule type" value="Genomic_DNA"/>
</dbReference>
<proteinExistence type="predicted"/>
<dbReference type="Proteomes" id="UP000314294">
    <property type="component" value="Unassembled WGS sequence"/>
</dbReference>
<organism evidence="1 2">
    <name type="scientific">Liparis tanakae</name>
    <name type="common">Tanaka's snailfish</name>
    <dbReference type="NCBI Taxonomy" id="230148"/>
    <lineage>
        <taxon>Eukaryota</taxon>
        <taxon>Metazoa</taxon>
        <taxon>Chordata</taxon>
        <taxon>Craniata</taxon>
        <taxon>Vertebrata</taxon>
        <taxon>Euteleostomi</taxon>
        <taxon>Actinopterygii</taxon>
        <taxon>Neopterygii</taxon>
        <taxon>Teleostei</taxon>
        <taxon>Neoteleostei</taxon>
        <taxon>Acanthomorphata</taxon>
        <taxon>Eupercaria</taxon>
        <taxon>Perciformes</taxon>
        <taxon>Cottioidei</taxon>
        <taxon>Cottales</taxon>
        <taxon>Liparidae</taxon>
        <taxon>Liparis</taxon>
    </lineage>
</organism>
<name>A0A4Z2FSZ5_9TELE</name>
<reference evidence="1 2" key="1">
    <citation type="submission" date="2019-03" db="EMBL/GenBank/DDBJ databases">
        <title>First draft genome of Liparis tanakae, snailfish: a comprehensive survey of snailfish specific genes.</title>
        <authorList>
            <person name="Kim W."/>
            <person name="Song I."/>
            <person name="Jeong J.-H."/>
            <person name="Kim D."/>
            <person name="Kim S."/>
            <person name="Ryu S."/>
            <person name="Song J.Y."/>
            <person name="Lee S.K."/>
        </authorList>
    </citation>
    <scope>NUCLEOTIDE SEQUENCE [LARGE SCALE GENOMIC DNA]</scope>
    <source>
        <tissue evidence="1">Muscle</tissue>
    </source>
</reference>
<dbReference type="OrthoDB" id="547231at2759"/>
<evidence type="ECO:0000313" key="2">
    <source>
        <dbReference type="Proteomes" id="UP000314294"/>
    </source>
</evidence>
<accession>A0A4Z2FSZ5</accession>
<protein>
    <submittedName>
        <fullName evidence="1">Uncharacterized protein</fullName>
    </submittedName>
</protein>
<dbReference type="InterPro" id="IPR049547">
    <property type="entry name" value="WDR93_beta-prop"/>
</dbReference>